<dbReference type="Pfam" id="PF00153">
    <property type="entry name" value="Mito_carr"/>
    <property type="match status" value="2"/>
</dbReference>
<evidence type="ECO:0000256" key="4">
    <source>
        <dbReference type="ARBA" id="ARBA00022692"/>
    </source>
</evidence>
<dbReference type="InterPro" id="IPR018108">
    <property type="entry name" value="MCP_transmembrane"/>
</dbReference>
<dbReference type="PROSITE" id="PS50920">
    <property type="entry name" value="SOLCAR"/>
    <property type="match status" value="3"/>
</dbReference>
<dbReference type="SUPFAM" id="SSF103506">
    <property type="entry name" value="Mitochondrial carrier"/>
    <property type="match status" value="1"/>
</dbReference>
<comment type="subcellular location">
    <subcellularLocation>
        <location evidence="1">Membrane</location>
        <topology evidence="1">Multi-pass membrane protein</topology>
    </subcellularLocation>
</comment>
<keyword evidence="7 8" id="KW-0472">Membrane</keyword>
<keyword evidence="13" id="KW-1185">Reference proteome</keyword>
<dbReference type="InterPro" id="IPR023395">
    <property type="entry name" value="MCP_dom_sf"/>
</dbReference>
<evidence type="ECO:0000256" key="6">
    <source>
        <dbReference type="ARBA" id="ARBA00022989"/>
    </source>
</evidence>
<dbReference type="AlphaFoldDB" id="A0ABD3P8T7"/>
<evidence type="ECO:0000313" key="13">
    <source>
        <dbReference type="Proteomes" id="UP001530315"/>
    </source>
</evidence>
<dbReference type="PANTHER" id="PTHR45667">
    <property type="entry name" value="S-ADENOSYLMETHIONINE MITOCHONDRIAL CARRIER PROTEIN"/>
    <property type="match status" value="1"/>
</dbReference>
<feature type="repeat" description="Solcar" evidence="8">
    <location>
        <begin position="251"/>
        <end position="340"/>
    </location>
</feature>
<dbReference type="Proteomes" id="UP001530315">
    <property type="component" value="Unassembled WGS sequence"/>
</dbReference>
<proteinExistence type="inferred from homology"/>
<keyword evidence="6 10" id="KW-1133">Transmembrane helix</keyword>
<dbReference type="GO" id="GO:0016020">
    <property type="term" value="C:membrane"/>
    <property type="evidence" value="ECO:0007669"/>
    <property type="project" value="UniProtKB-SubCell"/>
</dbReference>
<reference evidence="12 13" key="1">
    <citation type="submission" date="2024-10" db="EMBL/GenBank/DDBJ databases">
        <title>Updated reference genomes for cyclostephanoid diatoms.</title>
        <authorList>
            <person name="Roberts W.R."/>
            <person name="Alverson A.J."/>
        </authorList>
    </citation>
    <scope>NUCLEOTIDE SEQUENCE [LARGE SCALE GENOMIC DNA]</scope>
    <source>
        <strain evidence="12 13">AJA276-08</strain>
    </source>
</reference>
<keyword evidence="11" id="KW-0732">Signal</keyword>
<sequence length="372" mass="40395">MGVSFGARLFLALLLHPVLPLAVFFAGNEYYCHAIDTSHPPQRTVTTTTTNDAGEKIIVRAAPRRRPPSPSRPNDFVDRAIAGGTSRALAQAVLYPLDALRTLSQTRDCRTLADVGVRSLLNGCFQTSAVALLTGASQFGIYGLLEERRCCGGPLISSALAAMGSCVFSVPQEVVKQRLVTGVYDSFRSAVVEIWRTEGASGFYSGWRPTMSRNVPFVIATFASRDALRGGIVGFKKRRRRWDDDGDGGGRTTVAEDVGIGIASALMACLLTQPIDVVKTRMMTQAASRAIPYASALDCASSILRTEGWRRLYSGVGHRGLYMGGLWGMTFGLEPVMINYLVEREAKRHVRIMATIETSAPNQKVVKGRRAT</sequence>
<feature type="signal peptide" evidence="11">
    <location>
        <begin position="1"/>
        <end position="20"/>
    </location>
</feature>
<evidence type="ECO:0000256" key="10">
    <source>
        <dbReference type="SAM" id="Phobius"/>
    </source>
</evidence>
<comment type="caution">
    <text evidence="12">The sequence shown here is derived from an EMBL/GenBank/DDBJ whole genome shotgun (WGS) entry which is preliminary data.</text>
</comment>
<keyword evidence="4 8" id="KW-0812">Transmembrane</keyword>
<dbReference type="Gene3D" id="1.50.40.10">
    <property type="entry name" value="Mitochondrial carrier domain"/>
    <property type="match status" value="1"/>
</dbReference>
<evidence type="ECO:0000256" key="8">
    <source>
        <dbReference type="PROSITE-ProRule" id="PRU00282"/>
    </source>
</evidence>
<evidence type="ECO:0000313" key="12">
    <source>
        <dbReference type="EMBL" id="KAL3784234.1"/>
    </source>
</evidence>
<evidence type="ECO:0000256" key="11">
    <source>
        <dbReference type="SAM" id="SignalP"/>
    </source>
</evidence>
<evidence type="ECO:0000256" key="9">
    <source>
        <dbReference type="RuleBase" id="RU000488"/>
    </source>
</evidence>
<evidence type="ECO:0000256" key="5">
    <source>
        <dbReference type="ARBA" id="ARBA00022737"/>
    </source>
</evidence>
<comment type="similarity">
    <text evidence="2 9">Belongs to the mitochondrial carrier (TC 2.A.29) family.</text>
</comment>
<feature type="repeat" description="Solcar" evidence="8">
    <location>
        <begin position="74"/>
        <end position="148"/>
    </location>
</feature>
<accession>A0ABD3P8T7</accession>
<feature type="repeat" description="Solcar" evidence="8">
    <location>
        <begin position="153"/>
        <end position="231"/>
    </location>
</feature>
<evidence type="ECO:0000256" key="1">
    <source>
        <dbReference type="ARBA" id="ARBA00004141"/>
    </source>
</evidence>
<keyword evidence="3 9" id="KW-0813">Transport</keyword>
<evidence type="ECO:0000256" key="2">
    <source>
        <dbReference type="ARBA" id="ARBA00006375"/>
    </source>
</evidence>
<evidence type="ECO:0000256" key="3">
    <source>
        <dbReference type="ARBA" id="ARBA00022448"/>
    </source>
</evidence>
<feature type="transmembrane region" description="Helical" evidence="10">
    <location>
        <begin position="320"/>
        <end position="342"/>
    </location>
</feature>
<evidence type="ECO:0008006" key="14">
    <source>
        <dbReference type="Google" id="ProtNLM"/>
    </source>
</evidence>
<name>A0ABD3P8T7_9STRA</name>
<gene>
    <name evidence="12" type="ORF">ACHAW5_001037</name>
</gene>
<dbReference type="EMBL" id="JALLAZ020000936">
    <property type="protein sequence ID" value="KAL3784234.1"/>
    <property type="molecule type" value="Genomic_DNA"/>
</dbReference>
<keyword evidence="5" id="KW-0677">Repeat</keyword>
<feature type="chain" id="PRO_5044796525" description="Mitochondrial carrier protein" evidence="11">
    <location>
        <begin position="21"/>
        <end position="372"/>
    </location>
</feature>
<evidence type="ECO:0000256" key="7">
    <source>
        <dbReference type="ARBA" id="ARBA00023136"/>
    </source>
</evidence>
<protein>
    <recommendedName>
        <fullName evidence="14">Mitochondrial carrier protein</fullName>
    </recommendedName>
</protein>
<organism evidence="12 13">
    <name type="scientific">Stephanodiscus triporus</name>
    <dbReference type="NCBI Taxonomy" id="2934178"/>
    <lineage>
        <taxon>Eukaryota</taxon>
        <taxon>Sar</taxon>
        <taxon>Stramenopiles</taxon>
        <taxon>Ochrophyta</taxon>
        <taxon>Bacillariophyta</taxon>
        <taxon>Coscinodiscophyceae</taxon>
        <taxon>Thalassiosirophycidae</taxon>
        <taxon>Stephanodiscales</taxon>
        <taxon>Stephanodiscaceae</taxon>
        <taxon>Stephanodiscus</taxon>
    </lineage>
</organism>